<comment type="caution">
    <text evidence="6">The sequence shown here is derived from an EMBL/GenBank/DDBJ whole genome shotgun (WGS) entry which is preliminary data.</text>
</comment>
<keyword evidence="5" id="KW-0539">Nucleus</keyword>
<evidence type="ECO:0000256" key="2">
    <source>
        <dbReference type="ARBA" id="ARBA00022723"/>
    </source>
</evidence>
<sequence>MVTGIFKYLHEKNREEMAKWIVRDELPFILSESSNLEQYMHQAINPQSKKVPRSTLRSDIKRMYKEKKNELMDTIASTNCKVAFTVDSCKSITNENYFCITAHWIDVDWHLQK</sequence>
<protein>
    <submittedName>
        <fullName evidence="6">Uncharacterized protein</fullName>
    </submittedName>
</protein>
<dbReference type="AlphaFoldDB" id="A0ABD3A8Z3"/>
<comment type="subcellular location">
    <subcellularLocation>
        <location evidence="1">Nucleus</location>
    </subcellularLocation>
</comment>
<accession>A0ABD3A8Z3</accession>
<dbReference type="PANTHER" id="PTHR46481">
    <property type="entry name" value="ZINC FINGER BED DOMAIN-CONTAINING PROTEIN 4"/>
    <property type="match status" value="1"/>
</dbReference>
<gene>
    <name evidence="6" type="ORF">ACH5RR_012833</name>
</gene>
<dbReference type="GO" id="GO:0005634">
    <property type="term" value="C:nucleus"/>
    <property type="evidence" value="ECO:0007669"/>
    <property type="project" value="UniProtKB-SubCell"/>
</dbReference>
<organism evidence="6 7">
    <name type="scientific">Cinchona calisaya</name>
    <dbReference type="NCBI Taxonomy" id="153742"/>
    <lineage>
        <taxon>Eukaryota</taxon>
        <taxon>Viridiplantae</taxon>
        <taxon>Streptophyta</taxon>
        <taxon>Embryophyta</taxon>
        <taxon>Tracheophyta</taxon>
        <taxon>Spermatophyta</taxon>
        <taxon>Magnoliopsida</taxon>
        <taxon>eudicotyledons</taxon>
        <taxon>Gunneridae</taxon>
        <taxon>Pentapetalae</taxon>
        <taxon>asterids</taxon>
        <taxon>lamiids</taxon>
        <taxon>Gentianales</taxon>
        <taxon>Rubiaceae</taxon>
        <taxon>Cinchonoideae</taxon>
        <taxon>Cinchoneae</taxon>
        <taxon>Cinchona</taxon>
    </lineage>
</organism>
<dbReference type="GO" id="GO:0008270">
    <property type="term" value="F:zinc ion binding"/>
    <property type="evidence" value="ECO:0007669"/>
    <property type="project" value="UniProtKB-KW"/>
</dbReference>
<keyword evidence="3" id="KW-0863">Zinc-finger</keyword>
<dbReference type="Proteomes" id="UP001630127">
    <property type="component" value="Unassembled WGS sequence"/>
</dbReference>
<evidence type="ECO:0000313" key="7">
    <source>
        <dbReference type="Proteomes" id="UP001630127"/>
    </source>
</evidence>
<reference evidence="6 7" key="1">
    <citation type="submission" date="2024-11" db="EMBL/GenBank/DDBJ databases">
        <title>A near-complete genome assembly of Cinchona calisaya.</title>
        <authorList>
            <person name="Lian D.C."/>
            <person name="Zhao X.W."/>
            <person name="Wei L."/>
        </authorList>
    </citation>
    <scope>NUCLEOTIDE SEQUENCE [LARGE SCALE GENOMIC DNA]</scope>
    <source>
        <tissue evidence="6">Nenye</tissue>
    </source>
</reference>
<keyword evidence="4" id="KW-0862">Zinc</keyword>
<evidence type="ECO:0000313" key="6">
    <source>
        <dbReference type="EMBL" id="KAL3528177.1"/>
    </source>
</evidence>
<evidence type="ECO:0000256" key="3">
    <source>
        <dbReference type="ARBA" id="ARBA00022771"/>
    </source>
</evidence>
<proteinExistence type="predicted"/>
<keyword evidence="2" id="KW-0479">Metal-binding</keyword>
<dbReference type="EMBL" id="JBJUIK010000005">
    <property type="protein sequence ID" value="KAL3528177.1"/>
    <property type="molecule type" value="Genomic_DNA"/>
</dbReference>
<keyword evidence="7" id="KW-1185">Reference proteome</keyword>
<evidence type="ECO:0000256" key="1">
    <source>
        <dbReference type="ARBA" id="ARBA00004123"/>
    </source>
</evidence>
<evidence type="ECO:0000256" key="5">
    <source>
        <dbReference type="ARBA" id="ARBA00023242"/>
    </source>
</evidence>
<dbReference type="InterPro" id="IPR052035">
    <property type="entry name" value="ZnF_BED_domain_contain"/>
</dbReference>
<dbReference type="PANTHER" id="PTHR46481:SF10">
    <property type="entry name" value="ZINC FINGER BED DOMAIN-CONTAINING PROTEIN 39"/>
    <property type="match status" value="1"/>
</dbReference>
<evidence type="ECO:0000256" key="4">
    <source>
        <dbReference type="ARBA" id="ARBA00022833"/>
    </source>
</evidence>
<name>A0ABD3A8Z3_9GENT</name>